<evidence type="ECO:0000313" key="2">
    <source>
        <dbReference type="EMBL" id="SNT02426.1"/>
    </source>
</evidence>
<dbReference type="OrthoDB" id="8595425at2"/>
<dbReference type="Pfam" id="PF13788">
    <property type="entry name" value="DUF4180"/>
    <property type="match status" value="1"/>
</dbReference>
<accession>A0A239J8U3</accession>
<gene>
    <name evidence="2" type="ORF">SAMN05421642_108114</name>
</gene>
<dbReference type="AlphaFoldDB" id="A0A239J8U3"/>
<reference evidence="3" key="1">
    <citation type="submission" date="2017-06" db="EMBL/GenBank/DDBJ databases">
        <authorList>
            <person name="Varghese N."/>
            <person name="Submissions S."/>
        </authorList>
    </citation>
    <scope>NUCLEOTIDE SEQUENCE [LARGE SCALE GENOMIC DNA]</scope>
    <source>
        <strain evidence="3">JCM 23211</strain>
    </source>
</reference>
<evidence type="ECO:0000259" key="1">
    <source>
        <dbReference type="Pfam" id="PF13788"/>
    </source>
</evidence>
<sequence>MTTMYLDSDGPLLGSESDAVDVLGDAFGVEATMIAIPVERFRPEFFDLSTRLMGEFVQKFANYRIRLAIVGEIDDYTQVSEPLRAFVAESNRGRHIWFVADRRSLQDRIATIR</sequence>
<dbReference type="STRING" id="398843.A3K89_17730"/>
<dbReference type="RefSeq" id="WP_089247536.1">
    <property type="nucleotide sequence ID" value="NZ_FZOW01000008.1"/>
</dbReference>
<feature type="domain" description="DUF4180" evidence="1">
    <location>
        <begin position="4"/>
        <end position="108"/>
    </location>
</feature>
<organism evidence="2 3">
    <name type="scientific">Rhodococcoides kyotonense</name>
    <dbReference type="NCBI Taxonomy" id="398843"/>
    <lineage>
        <taxon>Bacteria</taxon>
        <taxon>Bacillati</taxon>
        <taxon>Actinomycetota</taxon>
        <taxon>Actinomycetes</taxon>
        <taxon>Mycobacteriales</taxon>
        <taxon>Nocardiaceae</taxon>
        <taxon>Rhodococcoides</taxon>
    </lineage>
</organism>
<dbReference type="EMBL" id="FZOW01000008">
    <property type="protein sequence ID" value="SNT02426.1"/>
    <property type="molecule type" value="Genomic_DNA"/>
</dbReference>
<keyword evidence="3" id="KW-1185">Reference proteome</keyword>
<evidence type="ECO:0000313" key="3">
    <source>
        <dbReference type="Proteomes" id="UP000198327"/>
    </source>
</evidence>
<proteinExistence type="predicted"/>
<dbReference type="Proteomes" id="UP000198327">
    <property type="component" value="Unassembled WGS sequence"/>
</dbReference>
<protein>
    <recommendedName>
        <fullName evidence="1">DUF4180 domain-containing protein</fullName>
    </recommendedName>
</protein>
<dbReference type="InterPro" id="IPR025438">
    <property type="entry name" value="DUF4180"/>
</dbReference>
<name>A0A239J8U3_9NOCA</name>